<dbReference type="Proteomes" id="UP000556026">
    <property type="component" value="Unassembled WGS sequence"/>
</dbReference>
<organism evidence="1 2">
    <name type="scientific">Geomonas silvestris</name>
    <dbReference type="NCBI Taxonomy" id="2740184"/>
    <lineage>
        <taxon>Bacteria</taxon>
        <taxon>Pseudomonadati</taxon>
        <taxon>Thermodesulfobacteriota</taxon>
        <taxon>Desulfuromonadia</taxon>
        <taxon>Geobacterales</taxon>
        <taxon>Geobacteraceae</taxon>
        <taxon>Geomonas</taxon>
    </lineage>
</organism>
<dbReference type="Pfam" id="PF16108">
    <property type="entry name" value="DUF4826"/>
    <property type="match status" value="1"/>
</dbReference>
<dbReference type="AlphaFoldDB" id="A0A6V8ME26"/>
<dbReference type="RefSeq" id="WP_183352959.1">
    <property type="nucleotide sequence ID" value="NZ_BLXX01000001.1"/>
</dbReference>
<evidence type="ECO:0000313" key="1">
    <source>
        <dbReference type="EMBL" id="GFO58114.1"/>
    </source>
</evidence>
<reference evidence="2" key="1">
    <citation type="submission" date="2020-06" db="EMBL/GenBank/DDBJ databases">
        <title>Draft genomic sequence of Geomonas sp. Red330.</title>
        <authorList>
            <person name="Itoh H."/>
            <person name="Zhenxing X."/>
            <person name="Ushijima N."/>
            <person name="Masuda Y."/>
            <person name="Shiratori Y."/>
            <person name="Senoo K."/>
        </authorList>
    </citation>
    <scope>NUCLEOTIDE SEQUENCE [LARGE SCALE GENOMIC DNA]</scope>
    <source>
        <strain evidence="2">Red330</strain>
    </source>
</reference>
<keyword evidence="2" id="KW-1185">Reference proteome</keyword>
<evidence type="ECO:0000313" key="2">
    <source>
        <dbReference type="Proteomes" id="UP000556026"/>
    </source>
</evidence>
<accession>A0A6V8ME26</accession>
<dbReference type="EMBL" id="BLXX01000001">
    <property type="protein sequence ID" value="GFO58114.1"/>
    <property type="molecule type" value="Genomic_DNA"/>
</dbReference>
<proteinExistence type="predicted"/>
<name>A0A6V8ME26_9BACT</name>
<protein>
    <submittedName>
        <fullName evidence="1">DUF4826 domain-containing protein</fullName>
    </submittedName>
</protein>
<dbReference type="InterPro" id="IPR032251">
    <property type="entry name" value="DUF4826"/>
</dbReference>
<comment type="caution">
    <text evidence="1">The sequence shown here is derived from an EMBL/GenBank/DDBJ whole genome shotgun (WGS) entry which is preliminary data.</text>
</comment>
<gene>
    <name evidence="1" type="ORF">GMST_04390</name>
</gene>
<sequence length="145" mass="16878">MTEDFKKPEVEERWCAEQRVQVEEYLKEQNVDHGEIGEWPAWHVPPYVAIWAIESKKSPGWIGWWAISGDLPTDYISAATVKHPREAMRMFAEVWGEVSGLMLRGESHPTIKLGIKEDWSVLGDLLKRRTELLRQFVEDDTVWGE</sequence>